<protein>
    <submittedName>
        <fullName evidence="1">Uncharacterized protein</fullName>
    </submittedName>
</protein>
<name>A0AAN9S562_PSOTE</name>
<gene>
    <name evidence="1" type="ORF">VNO78_22692</name>
</gene>
<comment type="caution">
    <text evidence="1">The sequence shown here is derived from an EMBL/GenBank/DDBJ whole genome shotgun (WGS) entry which is preliminary data.</text>
</comment>
<reference evidence="1 2" key="1">
    <citation type="submission" date="2024-01" db="EMBL/GenBank/DDBJ databases">
        <title>The genomes of 5 underutilized Papilionoideae crops provide insights into root nodulation and disease resistanc.</title>
        <authorList>
            <person name="Jiang F."/>
        </authorList>
    </citation>
    <scope>NUCLEOTIDE SEQUENCE [LARGE SCALE GENOMIC DNA]</scope>
    <source>
        <strain evidence="1">DUOXIRENSHENG_FW03</strain>
        <tissue evidence="1">Leaves</tissue>
    </source>
</reference>
<evidence type="ECO:0000313" key="2">
    <source>
        <dbReference type="Proteomes" id="UP001386955"/>
    </source>
</evidence>
<sequence length="312" mass="35138">MSGKRQGGLHGGLEGSFFPVELDEVKEFEGCYVRRVHAVDVGFEWSKLYRAVHESGKLEYLDAEINTIYDDVGGVSKDQKEVLVEKEWNQREDSNESSRDIMFSSNGHQVGNVEVSGWDVERGVVGRGVHTTEVIIMEEAGRYEKGHREGMQIVSIKEASLLDSEGTKGVQQKTEVGMKVFLRRGRGKDAGWHGIRVKKGENKEGGGVLSGGWERSDQAVELDVTKFLLPCCIVEGNDMLESSGAYSPRLSVHELEGTWHWHYSVNYIDAKTHDCEGEKACGSRDWNDKENNNLEGQRRCLKQGRWQKECVR</sequence>
<dbReference type="EMBL" id="JAYMYS010000006">
    <property type="protein sequence ID" value="KAK7387894.1"/>
    <property type="molecule type" value="Genomic_DNA"/>
</dbReference>
<keyword evidence="2" id="KW-1185">Reference proteome</keyword>
<accession>A0AAN9S562</accession>
<proteinExistence type="predicted"/>
<evidence type="ECO:0000313" key="1">
    <source>
        <dbReference type="EMBL" id="KAK7387894.1"/>
    </source>
</evidence>
<dbReference type="AlphaFoldDB" id="A0AAN9S562"/>
<organism evidence="1 2">
    <name type="scientific">Psophocarpus tetragonolobus</name>
    <name type="common">Winged bean</name>
    <name type="synonym">Dolichos tetragonolobus</name>
    <dbReference type="NCBI Taxonomy" id="3891"/>
    <lineage>
        <taxon>Eukaryota</taxon>
        <taxon>Viridiplantae</taxon>
        <taxon>Streptophyta</taxon>
        <taxon>Embryophyta</taxon>
        <taxon>Tracheophyta</taxon>
        <taxon>Spermatophyta</taxon>
        <taxon>Magnoliopsida</taxon>
        <taxon>eudicotyledons</taxon>
        <taxon>Gunneridae</taxon>
        <taxon>Pentapetalae</taxon>
        <taxon>rosids</taxon>
        <taxon>fabids</taxon>
        <taxon>Fabales</taxon>
        <taxon>Fabaceae</taxon>
        <taxon>Papilionoideae</taxon>
        <taxon>50 kb inversion clade</taxon>
        <taxon>NPAAA clade</taxon>
        <taxon>indigoferoid/millettioid clade</taxon>
        <taxon>Phaseoleae</taxon>
        <taxon>Psophocarpus</taxon>
    </lineage>
</organism>
<dbReference type="Proteomes" id="UP001386955">
    <property type="component" value="Unassembled WGS sequence"/>
</dbReference>